<evidence type="ECO:0000313" key="2">
    <source>
        <dbReference type="EMBL" id="KXK07826.1"/>
    </source>
</evidence>
<dbReference type="AlphaFoldDB" id="A0A136KEI6"/>
<evidence type="ECO:0000256" key="1">
    <source>
        <dbReference type="SAM" id="Phobius"/>
    </source>
</evidence>
<keyword evidence="1" id="KW-0812">Transmembrane</keyword>
<dbReference type="Proteomes" id="UP000070449">
    <property type="component" value="Unassembled WGS sequence"/>
</dbReference>
<protein>
    <recommendedName>
        <fullName evidence="4">F0F1-ATPase</fullName>
    </recommendedName>
</protein>
<evidence type="ECO:0000313" key="3">
    <source>
        <dbReference type="Proteomes" id="UP000070449"/>
    </source>
</evidence>
<keyword evidence="1" id="KW-1133">Transmembrane helix</keyword>
<dbReference type="EMBL" id="JYPD01000030">
    <property type="protein sequence ID" value="KXK07826.1"/>
    <property type="molecule type" value="Genomic_DNA"/>
</dbReference>
<organism evidence="2 3">
    <name type="scientific">candidate division WS6 bacterium OLB21</name>
    <dbReference type="NCBI Taxonomy" id="1617427"/>
    <lineage>
        <taxon>Bacteria</taxon>
        <taxon>Candidatus Dojkabacteria</taxon>
    </lineage>
</organism>
<gene>
    <name evidence="2" type="ORF">UZ20_WS6002001141</name>
</gene>
<feature type="transmembrane region" description="Helical" evidence="1">
    <location>
        <begin position="33"/>
        <end position="53"/>
    </location>
</feature>
<comment type="caution">
    <text evidence="2">The sequence shown here is derived from an EMBL/GenBank/DDBJ whole genome shotgun (WGS) entry which is preliminary data.</text>
</comment>
<keyword evidence="1" id="KW-0472">Membrane</keyword>
<sequence length="86" mass="9651">MLTLKALFIFSVPAVIAAFIGRAIDNHFDSRPWGSLAILAFFFVMSWVGIFIMDKKYGILTGYKNMPDQSESALEEKQKSATKSNE</sequence>
<evidence type="ECO:0008006" key="4">
    <source>
        <dbReference type="Google" id="ProtNLM"/>
    </source>
</evidence>
<accession>A0A136KEI6</accession>
<reference evidence="2 3" key="1">
    <citation type="submission" date="2015-02" db="EMBL/GenBank/DDBJ databases">
        <title>Improved understanding of the partial-nitritation anammox process through 23 genomes representing the majority of the microbial community.</title>
        <authorList>
            <person name="Speth D.R."/>
            <person name="In T Zandt M."/>
            <person name="Guerrero Cruz S."/>
            <person name="Jetten M.S."/>
            <person name="Dutilh B.E."/>
        </authorList>
    </citation>
    <scope>NUCLEOTIDE SEQUENCE [LARGE SCALE GENOMIC DNA]</scope>
    <source>
        <strain evidence="2">OLB21</strain>
    </source>
</reference>
<dbReference type="STRING" id="1617427.UZ20_WS6002001141"/>
<proteinExistence type="predicted"/>
<name>A0A136KEI6_9BACT</name>